<comment type="catalytic activity">
    <reaction evidence="1 7">
        <text>[(1-&gt;4)-alpha-D-glucosyl](n) + ADP-alpha-D-glucose = [(1-&gt;4)-alpha-D-glucosyl](n+1) + ADP + H(+)</text>
        <dbReference type="Rhea" id="RHEA:18189"/>
        <dbReference type="Rhea" id="RHEA-COMP:9584"/>
        <dbReference type="Rhea" id="RHEA-COMP:9587"/>
        <dbReference type="ChEBI" id="CHEBI:15378"/>
        <dbReference type="ChEBI" id="CHEBI:15444"/>
        <dbReference type="ChEBI" id="CHEBI:57498"/>
        <dbReference type="ChEBI" id="CHEBI:456216"/>
        <dbReference type="EC" id="2.4.1.21"/>
    </reaction>
</comment>
<dbReference type="SUPFAM" id="SSF53756">
    <property type="entry name" value="UDP-Glycosyltransferase/glycogen phosphorylase"/>
    <property type="match status" value="1"/>
</dbReference>
<reference evidence="10 11" key="1">
    <citation type="submission" date="2020-05" db="EMBL/GenBank/DDBJ databases">
        <title>Draft genome of xy-202 and genomic insight in genome of the genus Peptostreptococcus.</title>
        <authorList>
            <person name="Zhang Z."/>
        </authorList>
    </citation>
    <scope>NUCLEOTIDE SEQUENCE [LARGE SCALE GENOMIC DNA]</scope>
    <source>
        <strain evidence="10 11">DSM 27025</strain>
    </source>
</reference>
<keyword evidence="4 7" id="KW-0328">Glycosyltransferase</keyword>
<comment type="pathway">
    <text evidence="7">Glycan biosynthesis; glycogen biosynthesis.</text>
</comment>
<feature type="domain" description="Glycosyl transferase family 1" evidence="8">
    <location>
        <begin position="292"/>
        <end position="436"/>
    </location>
</feature>
<dbReference type="Gene3D" id="3.40.50.2000">
    <property type="entry name" value="Glycogen Phosphorylase B"/>
    <property type="match status" value="2"/>
</dbReference>
<dbReference type="NCBIfam" id="TIGR02095">
    <property type="entry name" value="glgA"/>
    <property type="match status" value="1"/>
</dbReference>
<gene>
    <name evidence="7 10" type="primary">glgA</name>
    <name evidence="10" type="ORF">HLB29_09015</name>
</gene>
<evidence type="ECO:0000256" key="7">
    <source>
        <dbReference type="HAMAP-Rule" id="MF_00484"/>
    </source>
</evidence>
<evidence type="ECO:0000313" key="10">
    <source>
        <dbReference type="EMBL" id="MBC2576810.1"/>
    </source>
</evidence>
<dbReference type="EC" id="2.4.1.21" evidence="7"/>
<dbReference type="Pfam" id="PF08323">
    <property type="entry name" value="Glyco_transf_5"/>
    <property type="match status" value="1"/>
</dbReference>
<evidence type="ECO:0000256" key="4">
    <source>
        <dbReference type="ARBA" id="ARBA00022676"/>
    </source>
</evidence>
<dbReference type="InterPro" id="IPR001296">
    <property type="entry name" value="Glyco_trans_1"/>
</dbReference>
<dbReference type="InterPro" id="IPR011835">
    <property type="entry name" value="GS/SS"/>
</dbReference>
<dbReference type="PANTHER" id="PTHR45825">
    <property type="entry name" value="GRANULE-BOUND STARCH SYNTHASE 1, CHLOROPLASTIC/AMYLOPLASTIC"/>
    <property type="match status" value="1"/>
</dbReference>
<sequence length="474" mass="54633">MKVLFVAAESAPFIKTGGLGDVIGSLPKALKNKGIDARVVLPLYSKIDKKKYNIKFVKYIYVSLGWKNIYCGIFKTEYKGVKYYFIDNEQYFNRNSVYGQFDDAERFAFFSKASIMIMPHIEFKADIINVNDWHTAMSIIYLDKLKKDNDSYYIDMKSVLSIHNIEFQGKYDKYLLGDVFGLGNEYLNVLTFGDCLNLMKGGIQLADRVNTVSETYSKEILNSFFSFGLDPILNIENHKIRGIVNGIDYEIFDPEEDQSIYKRYNKKSINDKYKNKLALQKELCLEENIEIPLIGMVTRLTDQKGIGLITEVAEQILNMGTQLVILGTGDPKYEEQLRHMENMRHDRMRSIIMFSNQMSSKIYAAADLYIMPSKSEPCGLSQLIAMRYGTIPVVHRVGGLRDTVEPFNIENGTGCGFTFESFNAYDMLDAIKRALDVFYYEKKAWKLLINNAMSYNSKWEKSAKKYIEMYKEIL</sequence>
<dbReference type="Proteomes" id="UP000713904">
    <property type="component" value="Unassembled WGS sequence"/>
</dbReference>
<evidence type="ECO:0000256" key="6">
    <source>
        <dbReference type="ARBA" id="ARBA00023056"/>
    </source>
</evidence>
<organism evidence="10 11">
    <name type="scientific">Peptostreptococcus canis</name>
    <dbReference type="NCBI Taxonomy" id="1159213"/>
    <lineage>
        <taxon>Bacteria</taxon>
        <taxon>Bacillati</taxon>
        <taxon>Bacillota</taxon>
        <taxon>Clostridia</taxon>
        <taxon>Peptostreptococcales</taxon>
        <taxon>Peptostreptococcaceae</taxon>
        <taxon>Peptostreptococcus</taxon>
    </lineage>
</organism>
<evidence type="ECO:0000256" key="5">
    <source>
        <dbReference type="ARBA" id="ARBA00022679"/>
    </source>
</evidence>
<evidence type="ECO:0000256" key="3">
    <source>
        <dbReference type="ARBA" id="ARBA00010281"/>
    </source>
</evidence>
<feature type="domain" description="Starch synthase catalytic" evidence="9">
    <location>
        <begin position="2"/>
        <end position="234"/>
    </location>
</feature>
<dbReference type="RefSeq" id="WP_185624830.1">
    <property type="nucleotide sequence ID" value="NZ_JABGBW010000014.1"/>
</dbReference>
<dbReference type="PANTHER" id="PTHR45825:SF11">
    <property type="entry name" value="ALPHA AMYLASE DOMAIN-CONTAINING PROTEIN"/>
    <property type="match status" value="1"/>
</dbReference>
<dbReference type="EMBL" id="JABGBW010000014">
    <property type="protein sequence ID" value="MBC2576810.1"/>
    <property type="molecule type" value="Genomic_DNA"/>
</dbReference>
<dbReference type="NCBIfam" id="NF001898">
    <property type="entry name" value="PRK00654.1-1"/>
    <property type="match status" value="1"/>
</dbReference>
<dbReference type="InterPro" id="IPR013534">
    <property type="entry name" value="Starch_synth_cat_dom"/>
</dbReference>
<dbReference type="CDD" id="cd03791">
    <property type="entry name" value="GT5_Glycogen_synthase_DULL1-like"/>
    <property type="match status" value="1"/>
</dbReference>
<accession>A0ABR6TN14</accession>
<dbReference type="Pfam" id="PF00534">
    <property type="entry name" value="Glycos_transf_1"/>
    <property type="match status" value="1"/>
</dbReference>
<evidence type="ECO:0000256" key="1">
    <source>
        <dbReference type="ARBA" id="ARBA00001478"/>
    </source>
</evidence>
<dbReference type="HAMAP" id="MF_00484">
    <property type="entry name" value="Glycogen_synth"/>
    <property type="match status" value="1"/>
</dbReference>
<keyword evidence="5 7" id="KW-0808">Transferase</keyword>
<name>A0ABR6TN14_9FIRM</name>
<evidence type="ECO:0000259" key="8">
    <source>
        <dbReference type="Pfam" id="PF00534"/>
    </source>
</evidence>
<keyword evidence="11" id="KW-1185">Reference proteome</keyword>
<comment type="similarity">
    <text evidence="3 7">Belongs to the glycosyltransferase 1 family. Bacterial/plant glycogen synthase subfamily.</text>
</comment>
<evidence type="ECO:0000259" key="9">
    <source>
        <dbReference type="Pfam" id="PF08323"/>
    </source>
</evidence>
<comment type="caution">
    <text evidence="10">The sequence shown here is derived from an EMBL/GenBank/DDBJ whole genome shotgun (WGS) entry which is preliminary data.</text>
</comment>
<keyword evidence="6 7" id="KW-0320">Glycogen biosynthesis</keyword>
<evidence type="ECO:0000313" key="11">
    <source>
        <dbReference type="Proteomes" id="UP000713904"/>
    </source>
</evidence>
<dbReference type="GO" id="GO:0009011">
    <property type="term" value="F:alpha-1,4-glucan glucosyltransferase (ADP-glucose donor) activity"/>
    <property type="evidence" value="ECO:0007669"/>
    <property type="project" value="UniProtKB-EC"/>
</dbReference>
<evidence type="ECO:0000256" key="2">
    <source>
        <dbReference type="ARBA" id="ARBA00002764"/>
    </source>
</evidence>
<protein>
    <recommendedName>
        <fullName evidence="7">Glycogen synthase</fullName>
        <ecNumber evidence="7">2.4.1.21</ecNumber>
    </recommendedName>
    <alternativeName>
        <fullName evidence="7">Starch [bacterial glycogen] synthase</fullName>
    </alternativeName>
</protein>
<comment type="function">
    <text evidence="2 7">Synthesizes alpha-1,4-glucan chains using ADP-glucose.</text>
</comment>
<proteinExistence type="inferred from homology"/>
<feature type="binding site" evidence="7">
    <location>
        <position position="15"/>
    </location>
    <ligand>
        <name>ADP-alpha-D-glucose</name>
        <dbReference type="ChEBI" id="CHEBI:57498"/>
    </ligand>
</feature>